<dbReference type="PANTHER" id="PTHR40086">
    <property type="entry name" value="PHOSPHOTRANSFERASE YTMP-RELATED"/>
    <property type="match status" value="1"/>
</dbReference>
<dbReference type="SUPFAM" id="SSF56112">
    <property type="entry name" value="Protein kinase-like (PK-like)"/>
    <property type="match status" value="1"/>
</dbReference>
<organism evidence="2 3">
    <name type="scientific">Rhizocola hellebori</name>
    <dbReference type="NCBI Taxonomy" id="1392758"/>
    <lineage>
        <taxon>Bacteria</taxon>
        <taxon>Bacillati</taxon>
        <taxon>Actinomycetota</taxon>
        <taxon>Actinomycetes</taxon>
        <taxon>Micromonosporales</taxon>
        <taxon>Micromonosporaceae</taxon>
        <taxon>Rhizocola</taxon>
    </lineage>
</organism>
<dbReference type="InterPro" id="IPR011009">
    <property type="entry name" value="Kinase-like_dom_sf"/>
</dbReference>
<dbReference type="RefSeq" id="WP_203913942.1">
    <property type="nucleotide sequence ID" value="NZ_BONY01000088.1"/>
</dbReference>
<comment type="caution">
    <text evidence="2">The sequence shown here is derived from an EMBL/GenBank/DDBJ whole genome shotgun (WGS) entry which is preliminary data.</text>
</comment>
<dbReference type="PANTHER" id="PTHR40086:SF1">
    <property type="entry name" value="CELL CYCLE REGULATOR CCRZ"/>
    <property type="match status" value="1"/>
</dbReference>
<dbReference type="Gene3D" id="3.90.1200.10">
    <property type="match status" value="1"/>
</dbReference>
<sequence>MIDETALAEAVRAEFGLRVHGLTPGGRGALGQIWRAQVEGGPDVAVKLLTEKPSESLVANEVAHTQRMAGYGVVVAASMADRSGRYLTPVAEGWVRVSEWIDGTAPDPADPLTPQALGEMLGRMHAHAGPAPGQPSGWYTQPPPMAKLVKLAATAEQGDARWAGRLNALVPTWQSLSQIRKAPGALVWCHRDLHPGNVLRTVAGRFAVLDWECLGPADPAQELASVLLHWFADHTGVLGPQIDAFLAAYRSAGGTGMLTAIDDFAMHLATRLNFLAHELETVIDPRAALGDVQRAVAEIEETVEFLPTVEVLKQAVPKT</sequence>
<keyword evidence="3" id="KW-1185">Reference proteome</keyword>
<dbReference type="Proteomes" id="UP000612899">
    <property type="component" value="Unassembled WGS sequence"/>
</dbReference>
<dbReference type="InterPro" id="IPR002575">
    <property type="entry name" value="Aminoglycoside_PTrfase"/>
</dbReference>
<evidence type="ECO:0000313" key="3">
    <source>
        <dbReference type="Proteomes" id="UP000612899"/>
    </source>
</evidence>
<evidence type="ECO:0000259" key="1">
    <source>
        <dbReference type="Pfam" id="PF01636"/>
    </source>
</evidence>
<dbReference type="AlphaFoldDB" id="A0A8J3VKX3"/>
<protein>
    <submittedName>
        <fullName evidence="2">Aminoglycoside phosphotransferase</fullName>
    </submittedName>
</protein>
<dbReference type="EMBL" id="BONY01000088">
    <property type="protein sequence ID" value="GIH10225.1"/>
    <property type="molecule type" value="Genomic_DNA"/>
</dbReference>
<gene>
    <name evidence="2" type="ORF">Rhe02_82920</name>
</gene>
<accession>A0A8J3VKX3</accession>
<evidence type="ECO:0000313" key="2">
    <source>
        <dbReference type="EMBL" id="GIH10225.1"/>
    </source>
</evidence>
<reference evidence="2" key="1">
    <citation type="submission" date="2021-01" db="EMBL/GenBank/DDBJ databases">
        <title>Whole genome shotgun sequence of Rhizocola hellebori NBRC 109834.</title>
        <authorList>
            <person name="Komaki H."/>
            <person name="Tamura T."/>
        </authorList>
    </citation>
    <scope>NUCLEOTIDE SEQUENCE</scope>
    <source>
        <strain evidence="2">NBRC 109834</strain>
    </source>
</reference>
<dbReference type="Pfam" id="PF01636">
    <property type="entry name" value="APH"/>
    <property type="match status" value="1"/>
</dbReference>
<dbReference type="InterPro" id="IPR052077">
    <property type="entry name" value="CcrZ_PhaseVar_Mediator"/>
</dbReference>
<name>A0A8J3VKX3_9ACTN</name>
<proteinExistence type="predicted"/>
<feature type="domain" description="Aminoglycoside phosphotransferase" evidence="1">
    <location>
        <begin position="26"/>
        <end position="250"/>
    </location>
</feature>